<name>A0A6A6H5G9_VIRVR</name>
<evidence type="ECO:0000313" key="4">
    <source>
        <dbReference type="EMBL" id="KAF2233101.1"/>
    </source>
</evidence>
<feature type="domain" description="Glutaminase A central" evidence="2">
    <location>
        <begin position="335"/>
        <end position="680"/>
    </location>
</feature>
<organism evidence="4 5">
    <name type="scientific">Viridothelium virens</name>
    <name type="common">Speckled blister lichen</name>
    <name type="synonym">Trypethelium virens</name>
    <dbReference type="NCBI Taxonomy" id="1048519"/>
    <lineage>
        <taxon>Eukaryota</taxon>
        <taxon>Fungi</taxon>
        <taxon>Dikarya</taxon>
        <taxon>Ascomycota</taxon>
        <taxon>Pezizomycotina</taxon>
        <taxon>Dothideomycetes</taxon>
        <taxon>Dothideomycetes incertae sedis</taxon>
        <taxon>Trypetheliales</taxon>
        <taxon>Trypetheliaceae</taxon>
        <taxon>Viridothelium</taxon>
    </lineage>
</organism>
<sequence>MIKFAVLAILLRFSLFWGQNEAATFDPILPPSFPLAVRNPYVSAWLPGNETNDISKASPEFWFGNKLTWSVIANVDKETYNLFGVPSPASGTKSGTLQKGSYTSTHTVFEIAAGNALFTLDFFSPVSGDDYVRQSLPFSYLTITATGSNGQSPTVSVYSDIDSTWTGQSNNTGKTFTSNSGTSIYELTANGQATYSQSANEQALWGQAVFASKAFAGATLSHGSGPSATVRKQFVKDGSLSNADQFSGTAADNVVAFSQSLGGVNSSGTTVRVAIGHVREAAINYLGKAQTHYYRSKFPDTTSAVNQFFNDYDDAFNEAKDLDSQIQTTGTSVAGSKYADILALSVRQIFGAIDLTIPNSTLNTANASAFIKEISSDGNVNTVDIIFPMMPFFYTLAPKWIRLLLEPIAQYLQTGGWPHPNYVIHDIGAAYPNATGHNDGDAESMPIEETGDFLMLFLAYQQATGDNSFTTTYGNLLQRYATYLQNNGLYPVNQLSTTDGLGPFTNMTALAIKSAVGLSAYGTLTGQSRFNDLGKSFASTILKNGLGTRVSQTTKEPYLTLTYGNTSWYLQFNLYPDQLLGLNTFNQSVFKDQTDFYPTVRQQGGVPIDDGAIWGKTDWDSWVAAYSTSQSTKDMFIDDIWKYISNGKNSMPFSDKYNVAGDQEGIGQFRARPTVAAHFAPWALSKKPAPKRSVPVVKRRRFNPTGRSGALPYSYDGF</sequence>
<dbReference type="InterPro" id="IPR033433">
    <property type="entry name" value="GtaA_N"/>
</dbReference>
<keyword evidence="5" id="KW-1185">Reference proteome</keyword>
<evidence type="ECO:0000259" key="2">
    <source>
        <dbReference type="Pfam" id="PF16335"/>
    </source>
</evidence>
<feature type="signal peptide" evidence="1">
    <location>
        <begin position="1"/>
        <end position="22"/>
    </location>
</feature>
<keyword evidence="1" id="KW-0732">Signal</keyword>
<dbReference type="AlphaFoldDB" id="A0A6A6H5G9"/>
<dbReference type="GO" id="GO:0005975">
    <property type="term" value="P:carbohydrate metabolic process"/>
    <property type="evidence" value="ECO:0007669"/>
    <property type="project" value="InterPro"/>
</dbReference>
<dbReference type="PANTHER" id="PTHR31987:SF14">
    <property type="entry name" value="PUTATIVE (AFU_ORTHOLOGUE AFUA_6G09910)-RELATED"/>
    <property type="match status" value="1"/>
</dbReference>
<dbReference type="Pfam" id="PF17168">
    <property type="entry name" value="DUF5127"/>
    <property type="match status" value="1"/>
</dbReference>
<protein>
    <submittedName>
        <fullName evidence="4">Putative glutaminase</fullName>
    </submittedName>
</protein>
<reference evidence="4" key="1">
    <citation type="journal article" date="2020" name="Stud. Mycol.">
        <title>101 Dothideomycetes genomes: a test case for predicting lifestyles and emergence of pathogens.</title>
        <authorList>
            <person name="Haridas S."/>
            <person name="Albert R."/>
            <person name="Binder M."/>
            <person name="Bloem J."/>
            <person name="Labutti K."/>
            <person name="Salamov A."/>
            <person name="Andreopoulos B."/>
            <person name="Baker S."/>
            <person name="Barry K."/>
            <person name="Bills G."/>
            <person name="Bluhm B."/>
            <person name="Cannon C."/>
            <person name="Castanera R."/>
            <person name="Culley D."/>
            <person name="Daum C."/>
            <person name="Ezra D."/>
            <person name="Gonzalez J."/>
            <person name="Henrissat B."/>
            <person name="Kuo A."/>
            <person name="Liang C."/>
            <person name="Lipzen A."/>
            <person name="Lutzoni F."/>
            <person name="Magnuson J."/>
            <person name="Mondo S."/>
            <person name="Nolan M."/>
            <person name="Ohm R."/>
            <person name="Pangilinan J."/>
            <person name="Park H.-J."/>
            <person name="Ramirez L."/>
            <person name="Alfaro M."/>
            <person name="Sun H."/>
            <person name="Tritt A."/>
            <person name="Yoshinaga Y."/>
            <person name="Zwiers L.-H."/>
            <person name="Turgeon B."/>
            <person name="Goodwin S."/>
            <person name="Spatafora J."/>
            <person name="Crous P."/>
            <person name="Grigoriev I."/>
        </authorList>
    </citation>
    <scope>NUCLEOTIDE SEQUENCE</scope>
    <source>
        <strain evidence="4">Tuck. ex Michener</strain>
    </source>
</reference>
<dbReference type="EMBL" id="ML991809">
    <property type="protein sequence ID" value="KAF2233101.1"/>
    <property type="molecule type" value="Genomic_DNA"/>
</dbReference>
<dbReference type="InterPro" id="IPR032514">
    <property type="entry name" value="GtaA_central"/>
</dbReference>
<dbReference type="Proteomes" id="UP000800092">
    <property type="component" value="Unassembled WGS sequence"/>
</dbReference>
<feature type="domain" description="Glutaminase A N-terminal" evidence="3">
    <location>
        <begin position="105"/>
        <end position="328"/>
    </location>
</feature>
<evidence type="ECO:0000313" key="5">
    <source>
        <dbReference type="Proteomes" id="UP000800092"/>
    </source>
</evidence>
<dbReference type="SUPFAM" id="SSF48208">
    <property type="entry name" value="Six-hairpin glycosidases"/>
    <property type="match status" value="1"/>
</dbReference>
<evidence type="ECO:0000259" key="3">
    <source>
        <dbReference type="Pfam" id="PF17168"/>
    </source>
</evidence>
<dbReference type="OrthoDB" id="3918848at2759"/>
<evidence type="ECO:0000256" key="1">
    <source>
        <dbReference type="SAM" id="SignalP"/>
    </source>
</evidence>
<gene>
    <name evidence="4" type="ORF">EV356DRAFT_449040</name>
</gene>
<feature type="chain" id="PRO_5025556205" evidence="1">
    <location>
        <begin position="23"/>
        <end position="718"/>
    </location>
</feature>
<dbReference type="Pfam" id="PF16335">
    <property type="entry name" value="GtaA_6_Hairpin"/>
    <property type="match status" value="1"/>
</dbReference>
<accession>A0A6A6H5G9</accession>
<proteinExistence type="predicted"/>
<dbReference type="InterPro" id="IPR008928">
    <property type="entry name" value="6-hairpin_glycosidase_sf"/>
</dbReference>
<dbReference type="InterPro" id="IPR052743">
    <property type="entry name" value="Glutaminase_GtaA"/>
</dbReference>
<dbReference type="PANTHER" id="PTHR31987">
    <property type="entry name" value="GLUTAMINASE A-RELATED"/>
    <property type="match status" value="1"/>
</dbReference>